<gene>
    <name evidence="1" type="ORF">ACFPMF_27770</name>
</gene>
<dbReference type="Proteomes" id="UP001596106">
    <property type="component" value="Unassembled WGS sequence"/>
</dbReference>
<dbReference type="EMBL" id="JBHSMA010000023">
    <property type="protein sequence ID" value="MFC5413151.1"/>
    <property type="molecule type" value="Genomic_DNA"/>
</dbReference>
<keyword evidence="2" id="KW-1185">Reference proteome</keyword>
<accession>A0ABW0IIE8</accession>
<proteinExistence type="predicted"/>
<evidence type="ECO:0000313" key="1">
    <source>
        <dbReference type="EMBL" id="MFC5413151.1"/>
    </source>
</evidence>
<evidence type="ECO:0000313" key="2">
    <source>
        <dbReference type="Proteomes" id="UP001596106"/>
    </source>
</evidence>
<name>A0ABW0IIE8_9BACT</name>
<comment type="caution">
    <text evidence="1">The sequence shown here is derived from an EMBL/GenBank/DDBJ whole genome shotgun (WGS) entry which is preliminary data.</text>
</comment>
<reference evidence="2" key="1">
    <citation type="journal article" date="2019" name="Int. J. Syst. Evol. Microbiol.">
        <title>The Global Catalogue of Microorganisms (GCM) 10K type strain sequencing project: providing services to taxonomists for standard genome sequencing and annotation.</title>
        <authorList>
            <consortium name="The Broad Institute Genomics Platform"/>
            <consortium name="The Broad Institute Genome Sequencing Center for Infectious Disease"/>
            <person name="Wu L."/>
            <person name="Ma J."/>
        </authorList>
    </citation>
    <scope>NUCLEOTIDE SEQUENCE [LARGE SCALE GENOMIC DNA]</scope>
    <source>
        <strain evidence="2">CCUG 55250</strain>
    </source>
</reference>
<dbReference type="RefSeq" id="WP_379851398.1">
    <property type="nucleotide sequence ID" value="NZ_JBHSMA010000023.1"/>
</dbReference>
<sequence>MGVLRFPNPGSDIRRFAAVLRTIYKSIGEDKVFTHDDGKDAMIHSGHASSSGAIGEEAIRRSTRQNRSLDPLYNQHKMYSELYRMLGWYEPAEMNTKFKLTDLSYYVDCSENDPNIEKGLIEEGLIGICFPNFLVNNRGGNQLRYFYFLLFMMEQLGGLMYRDEIILSIHTLMNDRPLDDALKSQINLVNTLRGSLKNVDEGMQNLMHSSGIKTNTLMNYTRFPLGALQFTGWAKPVLNRNLYGQAVRCYQLTDYGRAKLDILRSLRDIRYNDISEYDYKVQAAFTLLSNYAFLKRAGFNIEDEEVKKVITRAKEICKNVLENLGVFDTNTILYSPIQQGPQELYKAAFTLYDELKA</sequence>
<protein>
    <submittedName>
        <fullName evidence="1">Uncharacterized protein</fullName>
    </submittedName>
</protein>
<organism evidence="1 2">
    <name type="scientific">Larkinella bovis</name>
    <dbReference type="NCBI Taxonomy" id="683041"/>
    <lineage>
        <taxon>Bacteria</taxon>
        <taxon>Pseudomonadati</taxon>
        <taxon>Bacteroidota</taxon>
        <taxon>Cytophagia</taxon>
        <taxon>Cytophagales</taxon>
        <taxon>Spirosomataceae</taxon>
        <taxon>Larkinella</taxon>
    </lineage>
</organism>